<feature type="region of interest" description="Disordered" evidence="2">
    <location>
        <begin position="1"/>
        <end position="61"/>
    </location>
</feature>
<gene>
    <name evidence="4" type="ORF">BDZ90DRAFT_229637</name>
</gene>
<evidence type="ECO:0000313" key="4">
    <source>
        <dbReference type="EMBL" id="PWN30625.1"/>
    </source>
</evidence>
<feature type="domain" description="Acyltransferase MbtK/IucB-like conserved" evidence="3">
    <location>
        <begin position="124"/>
        <end position="174"/>
    </location>
</feature>
<feature type="region of interest" description="Disordered" evidence="2">
    <location>
        <begin position="77"/>
        <end position="103"/>
    </location>
</feature>
<dbReference type="STRING" id="1569628.A0A316V5D6"/>
<dbReference type="AlphaFoldDB" id="A0A316V5D6"/>
<dbReference type="EMBL" id="KZ819662">
    <property type="protein sequence ID" value="PWN30625.1"/>
    <property type="molecule type" value="Genomic_DNA"/>
</dbReference>
<dbReference type="GeneID" id="37026974"/>
<dbReference type="OrthoDB" id="4250781at2759"/>
<dbReference type="RefSeq" id="XP_025365237.1">
    <property type="nucleotide sequence ID" value="XM_025505151.1"/>
</dbReference>
<evidence type="ECO:0000313" key="5">
    <source>
        <dbReference type="Proteomes" id="UP000245884"/>
    </source>
</evidence>
<proteinExistence type="inferred from homology"/>
<organism evidence="4 5">
    <name type="scientific">Jaminaea rosea</name>
    <dbReference type="NCBI Taxonomy" id="1569628"/>
    <lineage>
        <taxon>Eukaryota</taxon>
        <taxon>Fungi</taxon>
        <taxon>Dikarya</taxon>
        <taxon>Basidiomycota</taxon>
        <taxon>Ustilaginomycotina</taxon>
        <taxon>Exobasidiomycetes</taxon>
        <taxon>Microstromatales</taxon>
        <taxon>Microstromatales incertae sedis</taxon>
        <taxon>Jaminaea</taxon>
    </lineage>
</organism>
<sequence>MITTAPPPATPPHSLPRSSSIHIGLNTDSKTEPGPSSLSSMRPDMTVRPSYSQSQPVDAGHLASPDILDELLPRCRSQQRSAPNAGRPSLHHDVEPSNSSSRPLRALYTRRFPSLPQPNVLHYVPASLSPHSPHLSLFTAWQKSPRVAQGWDQAWSEEKQRAYLADVQGRDDQLGLIGYWSRSEMDKGDELGKPWGYIEIYWAAESNLAPHYDWPEQAMGFHALVGEEWARGPHRVHAWMPSVVEMIRQLEPRCPLICSEPKVTNDKMIRYECETGGRVHREIQLPHKRAALVLWEREETSGEGENEAEEAKEA</sequence>
<dbReference type="SMART" id="SM01006">
    <property type="entry name" value="AlcB"/>
    <property type="match status" value="1"/>
</dbReference>
<keyword evidence="5" id="KW-1185">Reference proteome</keyword>
<dbReference type="PANTHER" id="PTHR31438:SF1">
    <property type="entry name" value="LYSINE N-ACYLTRANSFERASE C17G9.06C-RELATED"/>
    <property type="match status" value="1"/>
</dbReference>
<dbReference type="Gene3D" id="3.40.630.30">
    <property type="match status" value="1"/>
</dbReference>
<dbReference type="InterPro" id="IPR019432">
    <property type="entry name" value="Acyltransferase_MbtK/IucB-like"/>
</dbReference>
<comment type="similarity">
    <text evidence="1">Belongs to the lysine N-acyltransferase MbtK family.</text>
</comment>
<dbReference type="Pfam" id="PF13523">
    <property type="entry name" value="Acetyltransf_8"/>
    <property type="match status" value="1"/>
</dbReference>
<dbReference type="SUPFAM" id="SSF55729">
    <property type="entry name" value="Acyl-CoA N-acyltransferases (Nat)"/>
    <property type="match status" value="1"/>
</dbReference>
<dbReference type="GO" id="GO:0019290">
    <property type="term" value="P:siderophore biosynthetic process"/>
    <property type="evidence" value="ECO:0007669"/>
    <property type="project" value="InterPro"/>
</dbReference>
<dbReference type="Proteomes" id="UP000245884">
    <property type="component" value="Unassembled WGS sequence"/>
</dbReference>
<dbReference type="InterPro" id="IPR016181">
    <property type="entry name" value="Acyl_CoA_acyltransferase"/>
</dbReference>
<dbReference type="PANTHER" id="PTHR31438">
    <property type="entry name" value="LYSINE N-ACYLTRANSFERASE C17G9.06C-RELATED"/>
    <property type="match status" value="1"/>
</dbReference>
<evidence type="ECO:0000259" key="3">
    <source>
        <dbReference type="SMART" id="SM01006"/>
    </source>
</evidence>
<name>A0A316V5D6_9BASI</name>
<dbReference type="GO" id="GO:0016410">
    <property type="term" value="F:N-acyltransferase activity"/>
    <property type="evidence" value="ECO:0007669"/>
    <property type="project" value="TreeGrafter"/>
</dbReference>
<accession>A0A316V5D6</accession>
<reference evidence="4 5" key="1">
    <citation type="journal article" date="2018" name="Mol. Biol. Evol.">
        <title>Broad Genomic Sampling Reveals a Smut Pathogenic Ancestry of the Fungal Clade Ustilaginomycotina.</title>
        <authorList>
            <person name="Kijpornyongpan T."/>
            <person name="Mondo S.J."/>
            <person name="Barry K."/>
            <person name="Sandor L."/>
            <person name="Lee J."/>
            <person name="Lipzen A."/>
            <person name="Pangilinan J."/>
            <person name="LaButti K."/>
            <person name="Hainaut M."/>
            <person name="Henrissat B."/>
            <person name="Grigoriev I.V."/>
            <person name="Spatafora J.W."/>
            <person name="Aime M.C."/>
        </authorList>
    </citation>
    <scope>NUCLEOTIDE SEQUENCE [LARGE SCALE GENOMIC DNA]</scope>
    <source>
        <strain evidence="4 5">MCA 5214</strain>
    </source>
</reference>
<feature type="compositionally biased region" description="Pro residues" evidence="2">
    <location>
        <begin position="1"/>
        <end position="14"/>
    </location>
</feature>
<protein>
    <recommendedName>
        <fullName evidence="3">Acyltransferase MbtK/IucB-like conserved domain-containing protein</fullName>
    </recommendedName>
</protein>
<evidence type="ECO:0000256" key="1">
    <source>
        <dbReference type="ARBA" id="ARBA00009893"/>
    </source>
</evidence>
<evidence type="ECO:0000256" key="2">
    <source>
        <dbReference type="SAM" id="MobiDB-lite"/>
    </source>
</evidence>